<dbReference type="EMBL" id="JACGWK010000113">
    <property type="protein sequence ID" value="KAL0307425.1"/>
    <property type="molecule type" value="Genomic_DNA"/>
</dbReference>
<sequence length="107" mass="11556">MPPKSTKALEEAILALSDGLSDIHTSLELRYETLVAAVTNIQHQLAFFSPAPILPSPAFATSTSIPPLPSPPPPSSLSPTSPKPPKLHLPPFNGEALSWFKWMFTNQ</sequence>
<organism evidence="2">
    <name type="scientific">Sesamum angustifolium</name>
    <dbReference type="NCBI Taxonomy" id="2727405"/>
    <lineage>
        <taxon>Eukaryota</taxon>
        <taxon>Viridiplantae</taxon>
        <taxon>Streptophyta</taxon>
        <taxon>Embryophyta</taxon>
        <taxon>Tracheophyta</taxon>
        <taxon>Spermatophyta</taxon>
        <taxon>Magnoliopsida</taxon>
        <taxon>eudicotyledons</taxon>
        <taxon>Gunneridae</taxon>
        <taxon>Pentapetalae</taxon>
        <taxon>asterids</taxon>
        <taxon>lamiids</taxon>
        <taxon>Lamiales</taxon>
        <taxon>Pedaliaceae</taxon>
        <taxon>Sesamum</taxon>
    </lineage>
</organism>
<protein>
    <submittedName>
        <fullName evidence="2">Uncharacterized protein</fullName>
    </submittedName>
</protein>
<reference evidence="2" key="2">
    <citation type="journal article" date="2024" name="Plant">
        <title>Genomic evolution and insights into agronomic trait innovations of Sesamum species.</title>
        <authorList>
            <person name="Miao H."/>
            <person name="Wang L."/>
            <person name="Qu L."/>
            <person name="Liu H."/>
            <person name="Sun Y."/>
            <person name="Le M."/>
            <person name="Wang Q."/>
            <person name="Wei S."/>
            <person name="Zheng Y."/>
            <person name="Lin W."/>
            <person name="Duan Y."/>
            <person name="Cao H."/>
            <person name="Xiong S."/>
            <person name="Wang X."/>
            <person name="Wei L."/>
            <person name="Li C."/>
            <person name="Ma Q."/>
            <person name="Ju M."/>
            <person name="Zhao R."/>
            <person name="Li G."/>
            <person name="Mu C."/>
            <person name="Tian Q."/>
            <person name="Mei H."/>
            <person name="Zhang T."/>
            <person name="Gao T."/>
            <person name="Zhang H."/>
        </authorList>
    </citation>
    <scope>NUCLEOTIDE SEQUENCE</scope>
    <source>
        <strain evidence="2">G01</strain>
    </source>
</reference>
<dbReference type="AlphaFoldDB" id="A0AAW2KK85"/>
<feature type="region of interest" description="Disordered" evidence="1">
    <location>
        <begin position="62"/>
        <end position="89"/>
    </location>
</feature>
<accession>A0AAW2KK85</accession>
<evidence type="ECO:0000313" key="2">
    <source>
        <dbReference type="EMBL" id="KAL0307425.1"/>
    </source>
</evidence>
<feature type="compositionally biased region" description="Pro residues" evidence="1">
    <location>
        <begin position="66"/>
        <end position="88"/>
    </location>
</feature>
<proteinExistence type="predicted"/>
<name>A0AAW2KK85_9LAMI</name>
<reference evidence="2" key="1">
    <citation type="submission" date="2020-06" db="EMBL/GenBank/DDBJ databases">
        <authorList>
            <person name="Li T."/>
            <person name="Hu X."/>
            <person name="Zhang T."/>
            <person name="Song X."/>
            <person name="Zhang H."/>
            <person name="Dai N."/>
            <person name="Sheng W."/>
            <person name="Hou X."/>
            <person name="Wei L."/>
        </authorList>
    </citation>
    <scope>NUCLEOTIDE SEQUENCE</scope>
    <source>
        <strain evidence="2">G01</strain>
        <tissue evidence="2">Leaf</tissue>
    </source>
</reference>
<gene>
    <name evidence="2" type="ORF">Sangu_3031900</name>
</gene>
<evidence type="ECO:0000256" key="1">
    <source>
        <dbReference type="SAM" id="MobiDB-lite"/>
    </source>
</evidence>
<comment type="caution">
    <text evidence="2">The sequence shown here is derived from an EMBL/GenBank/DDBJ whole genome shotgun (WGS) entry which is preliminary data.</text>
</comment>